<dbReference type="EMBL" id="LTAZ01000004">
    <property type="protein sequence ID" value="KYH26217.1"/>
    <property type="molecule type" value="Genomic_DNA"/>
</dbReference>
<name>A0A151AFN9_9EURY</name>
<evidence type="ECO:0000313" key="2">
    <source>
        <dbReference type="Proteomes" id="UP000075321"/>
    </source>
</evidence>
<accession>A0A151AFN9</accession>
<gene>
    <name evidence="1" type="ORF">HAPAU_13120</name>
</gene>
<dbReference type="AlphaFoldDB" id="A0A151AFN9"/>
<protein>
    <submittedName>
        <fullName evidence="1">Uncharacterized protein</fullName>
    </submittedName>
</protein>
<sequence>MAKVNRPQVSVEDHERLARKLGVSSAGEELTVEELRRVIDTSDDEEFASMGEAVRDELRGELDDDLIERELSELATQLQRLPEVREAGIPDGETEPETLYRELVAPGWRIYDHLVETGFFESVEAALPRFTPEHIERTAHGLIRSEPLAAALEECGFDERERTVLVMNVVNNNNRLARWTPTKDIPDEVEFNVEDVPPLQQRAMGGSLLWVKNLDIHLWQKKFLITDEILDDGYWDVKAMLGGLYVMATAAHAIATDGSLSDEQLAAALSASTAIMITNQEEIVKDMFWITEEMRKPSTLR</sequence>
<comment type="caution">
    <text evidence="1">The sequence shown here is derived from an EMBL/GenBank/DDBJ whole genome shotgun (WGS) entry which is preliminary data.</text>
</comment>
<dbReference type="PATRIC" id="fig|1008153.3.peg.1322"/>
<keyword evidence="2" id="KW-1185">Reference proteome</keyword>
<reference evidence="1 2" key="1">
    <citation type="submission" date="2016-02" db="EMBL/GenBank/DDBJ databases">
        <title>Genome sequence of Halalkalicoccus paucihalophilus DSM 24557.</title>
        <authorList>
            <person name="Poehlein A."/>
            <person name="Daniel R."/>
        </authorList>
    </citation>
    <scope>NUCLEOTIDE SEQUENCE [LARGE SCALE GENOMIC DNA]</scope>
    <source>
        <strain evidence="1 2">DSM 24557</strain>
    </source>
</reference>
<evidence type="ECO:0000313" key="1">
    <source>
        <dbReference type="EMBL" id="KYH26217.1"/>
    </source>
</evidence>
<proteinExistence type="predicted"/>
<dbReference type="Proteomes" id="UP000075321">
    <property type="component" value="Unassembled WGS sequence"/>
</dbReference>
<dbReference type="OrthoDB" id="176514at2157"/>
<organism evidence="1 2">
    <name type="scientific">Halalkalicoccus paucihalophilus</name>
    <dbReference type="NCBI Taxonomy" id="1008153"/>
    <lineage>
        <taxon>Archaea</taxon>
        <taxon>Methanobacteriati</taxon>
        <taxon>Methanobacteriota</taxon>
        <taxon>Stenosarchaea group</taxon>
        <taxon>Halobacteria</taxon>
        <taxon>Halobacteriales</taxon>
        <taxon>Halococcaceae</taxon>
        <taxon>Halalkalicoccus</taxon>
    </lineage>
</organism>
<dbReference type="RefSeq" id="WP_066380767.1">
    <property type="nucleotide sequence ID" value="NZ_LTAZ01000004.1"/>
</dbReference>